<dbReference type="Pfam" id="PF25563">
    <property type="entry name" value="TPR_SYVN1_N"/>
    <property type="match status" value="1"/>
</dbReference>
<keyword evidence="20" id="KW-1185">Reference proteome</keyword>
<dbReference type="GO" id="GO:0061630">
    <property type="term" value="F:ubiquitin protein ligase activity"/>
    <property type="evidence" value="ECO:0007669"/>
    <property type="project" value="UniProtKB-EC"/>
</dbReference>
<dbReference type="GO" id="GO:0008270">
    <property type="term" value="F:zinc ion binding"/>
    <property type="evidence" value="ECO:0007669"/>
    <property type="project" value="UniProtKB-KW"/>
</dbReference>
<feature type="transmembrane region" description="Helical" evidence="17">
    <location>
        <begin position="59"/>
        <end position="81"/>
    </location>
</feature>
<dbReference type="PANTHER" id="PTHR22763:SF184">
    <property type="entry name" value="E3 UBIQUITIN-PROTEIN LIGASE SYNOVIOLIN"/>
    <property type="match status" value="1"/>
</dbReference>
<evidence type="ECO:0000256" key="11">
    <source>
        <dbReference type="ARBA" id="ARBA00022824"/>
    </source>
</evidence>
<keyword evidence="14 17" id="KW-0472">Membrane</keyword>
<reference evidence="19" key="1">
    <citation type="submission" date="2021-10" db="EMBL/GenBank/DDBJ databases">
        <title>De novo Genome Assembly of Clathrus columnatus (Basidiomycota, Fungi) Using Illumina and Nanopore Sequence Data.</title>
        <authorList>
            <person name="Ogiso-Tanaka E."/>
            <person name="Itagaki H."/>
            <person name="Hosoya T."/>
            <person name="Hosaka K."/>
        </authorList>
    </citation>
    <scope>NUCLEOTIDE SEQUENCE</scope>
    <source>
        <strain evidence="19">MO-923</strain>
    </source>
</reference>
<evidence type="ECO:0000256" key="6">
    <source>
        <dbReference type="ARBA" id="ARBA00022679"/>
    </source>
</evidence>
<organism evidence="19 20">
    <name type="scientific">Clathrus columnatus</name>
    <dbReference type="NCBI Taxonomy" id="1419009"/>
    <lineage>
        <taxon>Eukaryota</taxon>
        <taxon>Fungi</taxon>
        <taxon>Dikarya</taxon>
        <taxon>Basidiomycota</taxon>
        <taxon>Agaricomycotina</taxon>
        <taxon>Agaricomycetes</taxon>
        <taxon>Phallomycetidae</taxon>
        <taxon>Phallales</taxon>
        <taxon>Clathraceae</taxon>
        <taxon>Clathrus</taxon>
    </lineage>
</organism>
<comment type="pathway">
    <text evidence="3">Protein modification; protein ubiquitination.</text>
</comment>
<feature type="compositionally biased region" description="Polar residues" evidence="16">
    <location>
        <begin position="888"/>
        <end position="901"/>
    </location>
</feature>
<evidence type="ECO:0000256" key="14">
    <source>
        <dbReference type="ARBA" id="ARBA00023136"/>
    </source>
</evidence>
<dbReference type="Gene3D" id="3.30.40.10">
    <property type="entry name" value="Zinc/RING finger domain, C3HC4 (zinc finger)"/>
    <property type="match status" value="1"/>
</dbReference>
<comment type="subcellular location">
    <subcellularLocation>
        <location evidence="2">Endoplasmic reticulum membrane</location>
        <topology evidence="2">Multi-pass membrane protein</topology>
    </subcellularLocation>
</comment>
<evidence type="ECO:0000256" key="10">
    <source>
        <dbReference type="ARBA" id="ARBA00022786"/>
    </source>
</evidence>
<keyword evidence="8" id="KW-0479">Metal-binding</keyword>
<evidence type="ECO:0000256" key="1">
    <source>
        <dbReference type="ARBA" id="ARBA00000900"/>
    </source>
</evidence>
<keyword evidence="13 17" id="KW-1133">Transmembrane helix</keyword>
<feature type="transmembrane region" description="Helical" evidence="17">
    <location>
        <begin position="117"/>
        <end position="136"/>
    </location>
</feature>
<evidence type="ECO:0000256" key="2">
    <source>
        <dbReference type="ARBA" id="ARBA00004477"/>
    </source>
</evidence>
<feature type="compositionally biased region" description="Low complexity" evidence="16">
    <location>
        <begin position="562"/>
        <end position="593"/>
    </location>
</feature>
<feature type="region of interest" description="Disordered" evidence="16">
    <location>
        <begin position="458"/>
        <end position="513"/>
    </location>
</feature>
<feature type="compositionally biased region" description="Low complexity" evidence="16">
    <location>
        <begin position="541"/>
        <end position="554"/>
    </location>
</feature>
<dbReference type="GO" id="GO:0043161">
    <property type="term" value="P:proteasome-mediated ubiquitin-dependent protein catabolic process"/>
    <property type="evidence" value="ECO:0007669"/>
    <property type="project" value="TreeGrafter"/>
</dbReference>
<evidence type="ECO:0000256" key="13">
    <source>
        <dbReference type="ARBA" id="ARBA00022989"/>
    </source>
</evidence>
<feature type="region of interest" description="Disordered" evidence="16">
    <location>
        <begin position="608"/>
        <end position="757"/>
    </location>
</feature>
<keyword evidence="11" id="KW-0256">Endoplasmic reticulum</keyword>
<evidence type="ECO:0000256" key="15">
    <source>
        <dbReference type="PROSITE-ProRule" id="PRU00175"/>
    </source>
</evidence>
<dbReference type="PANTHER" id="PTHR22763">
    <property type="entry name" value="RING ZINC FINGER PROTEIN"/>
    <property type="match status" value="1"/>
</dbReference>
<dbReference type="InterPro" id="IPR050731">
    <property type="entry name" value="HRD1_E3_ubiq-ligases"/>
</dbReference>
<comment type="catalytic activity">
    <reaction evidence="1">
        <text>S-ubiquitinyl-[E2 ubiquitin-conjugating enzyme]-L-cysteine + [acceptor protein]-L-lysine = [E2 ubiquitin-conjugating enzyme]-L-cysteine + N(6)-ubiquitinyl-[acceptor protein]-L-lysine.</text>
        <dbReference type="EC" id="2.3.2.27"/>
    </reaction>
</comment>
<dbReference type="PROSITE" id="PS50089">
    <property type="entry name" value="ZF_RING_2"/>
    <property type="match status" value="1"/>
</dbReference>
<name>A0AAV4ZYM5_9AGAM</name>
<dbReference type="Pfam" id="PF13639">
    <property type="entry name" value="zf-RING_2"/>
    <property type="match status" value="1"/>
</dbReference>
<dbReference type="InterPro" id="IPR013083">
    <property type="entry name" value="Znf_RING/FYVE/PHD"/>
</dbReference>
<feature type="compositionally biased region" description="Low complexity" evidence="16">
    <location>
        <begin position="671"/>
        <end position="707"/>
    </location>
</feature>
<dbReference type="InterPro" id="IPR058051">
    <property type="entry name" value="Znf_RING_synoviolin"/>
</dbReference>
<sequence>MPFAQVFLRPYARLATTSRLMLYGTLSMLAVSVVILNAFRSYSNFYAVAVHLSRSNRSVMVLANFGILCSVLVGHGFQQLFFGSLRASEVERLYDKIWFFLTESLLAFTIFRDEFDASFAVMFGFLLFVKCFHWLMSFRIEWMDQVQYPGPNIWFHIRINILFFFLWFIDVTMVFFSIESIMTNGIGAIVLFASEYSILLASAFNSICKYLIIWYDTRRAASRGGENAPVWEDKSMYIFYVELATDFLKLVTYMTFFLVVLTFYGLPLNIVRDIYITARSFFQRCRDLIRYRTATRNMDERYPNATEPDLVQLSDRTCIICREEMHHREPVAPQGDAAQNQQLGAAGAAHYPSGVNDTPKKLPCGHIFHFHCLRSWLERQQSCPTCRRTVLEPRAMNGPGIGAAQGANAPVPGAVPQPDGGAPPRGFLARWLRGAGMVPPVIPGQFVAGPMANNIPGQAQVQQAQQQPFQPQQQQQPFGFPNPFGPWMQPQAPQNQQYQQAPQQHQQQQPPPAPVQVLQGFYIGNQWQPWGQEHQPHVRVQAQPQQPYPAWQANPPTPTPTVPTDTSDSNSTPSTSPVTSPDAPTASTSSPTPREAAALAALKRFGSVGNASTSSSSSQDQNNNLTSTSHVQSQRQSRLPVPTGSSTLHVPERHTTFSSAATSSNVDQNNTIPSLIPLTPSSSASSTTPPTTTRSRPSSPFRSTPVPSLIPLFDPASTSATIVPPPSQGTRSSTSARPHSPYPSPAPASNVIPPIRPDDMTVRDFRDLLRYPTPFPLTEEQLRRLDMLTREAIDERLRIIEDVQGVMWRCAEELVRARSMLPAARRTNETGNPGSAPSSSTPTTSVSNPPNAKSSAKDGNVELSVNGTLAGPSASTSLNVEIPKPTELTVSDTPNTKSSPISPIPLAEVSSSMGRLGKERERDEEE</sequence>
<evidence type="ECO:0000256" key="16">
    <source>
        <dbReference type="SAM" id="MobiDB-lite"/>
    </source>
</evidence>
<feature type="compositionally biased region" description="Low complexity" evidence="16">
    <location>
        <begin position="830"/>
        <end position="852"/>
    </location>
</feature>
<proteinExistence type="inferred from homology"/>
<dbReference type="CDD" id="cd16479">
    <property type="entry name" value="RING-H2_synoviolin"/>
    <property type="match status" value="1"/>
</dbReference>
<feature type="transmembrane region" description="Helical" evidence="17">
    <location>
        <begin position="157"/>
        <end position="176"/>
    </location>
</feature>
<evidence type="ECO:0000256" key="7">
    <source>
        <dbReference type="ARBA" id="ARBA00022692"/>
    </source>
</evidence>
<protein>
    <recommendedName>
        <fullName evidence="5">RING-type E3 ubiquitin transferase</fullName>
        <ecNumber evidence="5">2.3.2.27</ecNumber>
    </recommendedName>
</protein>
<feature type="compositionally biased region" description="Polar residues" evidence="16">
    <location>
        <begin position="863"/>
        <end position="879"/>
    </location>
</feature>
<dbReference type="EMBL" id="BPWL01000001">
    <property type="protein sequence ID" value="GJJ06288.1"/>
    <property type="molecule type" value="Genomic_DNA"/>
</dbReference>
<feature type="compositionally biased region" description="Polar residues" evidence="16">
    <location>
        <begin position="630"/>
        <end position="648"/>
    </location>
</feature>
<feature type="transmembrane region" description="Helical" evidence="17">
    <location>
        <begin position="247"/>
        <end position="266"/>
    </location>
</feature>
<keyword evidence="7 17" id="KW-0812">Transmembrane</keyword>
<feature type="domain" description="RING-type" evidence="18">
    <location>
        <begin position="318"/>
        <end position="387"/>
    </location>
</feature>
<feature type="compositionally biased region" description="Low complexity" evidence="16">
    <location>
        <begin position="458"/>
        <end position="508"/>
    </location>
</feature>
<evidence type="ECO:0000313" key="20">
    <source>
        <dbReference type="Proteomes" id="UP001050691"/>
    </source>
</evidence>
<evidence type="ECO:0000256" key="3">
    <source>
        <dbReference type="ARBA" id="ARBA00004906"/>
    </source>
</evidence>
<keyword evidence="6" id="KW-0808">Transferase</keyword>
<comment type="similarity">
    <text evidence="4">Belongs to the HRD1 family.</text>
</comment>
<evidence type="ECO:0000313" key="19">
    <source>
        <dbReference type="EMBL" id="GJJ06288.1"/>
    </source>
</evidence>
<feature type="transmembrane region" description="Helical" evidence="17">
    <location>
        <begin position="20"/>
        <end position="39"/>
    </location>
</feature>
<feature type="compositionally biased region" description="Basic and acidic residues" evidence="16">
    <location>
        <begin position="916"/>
        <end position="926"/>
    </location>
</feature>
<evidence type="ECO:0000256" key="9">
    <source>
        <dbReference type="ARBA" id="ARBA00022771"/>
    </source>
</evidence>
<gene>
    <name evidence="19" type="ORF">Clacol_000479</name>
</gene>
<evidence type="ECO:0000256" key="12">
    <source>
        <dbReference type="ARBA" id="ARBA00022833"/>
    </source>
</evidence>
<dbReference type="GO" id="GO:0036503">
    <property type="term" value="P:ERAD pathway"/>
    <property type="evidence" value="ECO:0007669"/>
    <property type="project" value="TreeGrafter"/>
</dbReference>
<feature type="region of interest" description="Disordered" evidence="16">
    <location>
        <begin position="822"/>
        <end position="926"/>
    </location>
</feature>
<feature type="region of interest" description="Disordered" evidence="16">
    <location>
        <begin position="532"/>
        <end position="594"/>
    </location>
</feature>
<dbReference type="EC" id="2.3.2.27" evidence="5"/>
<keyword evidence="10" id="KW-0833">Ubl conjugation pathway</keyword>
<evidence type="ECO:0000256" key="17">
    <source>
        <dbReference type="SAM" id="Phobius"/>
    </source>
</evidence>
<dbReference type="InterPro" id="IPR001841">
    <property type="entry name" value="Znf_RING"/>
</dbReference>
<dbReference type="InterPro" id="IPR057992">
    <property type="entry name" value="TPR_SYVN1_N"/>
</dbReference>
<evidence type="ECO:0000259" key="18">
    <source>
        <dbReference type="PROSITE" id="PS50089"/>
    </source>
</evidence>
<dbReference type="Proteomes" id="UP001050691">
    <property type="component" value="Unassembled WGS sequence"/>
</dbReference>
<dbReference type="GO" id="GO:0005789">
    <property type="term" value="C:endoplasmic reticulum membrane"/>
    <property type="evidence" value="ECO:0007669"/>
    <property type="project" value="UniProtKB-SubCell"/>
</dbReference>
<feature type="compositionally biased region" description="Low complexity" evidence="16">
    <location>
        <begin position="612"/>
        <end position="629"/>
    </location>
</feature>
<feature type="transmembrane region" description="Helical" evidence="17">
    <location>
        <begin position="196"/>
        <end position="215"/>
    </location>
</feature>
<evidence type="ECO:0000256" key="5">
    <source>
        <dbReference type="ARBA" id="ARBA00012483"/>
    </source>
</evidence>
<dbReference type="AlphaFoldDB" id="A0AAV4ZYM5"/>
<evidence type="ECO:0000256" key="4">
    <source>
        <dbReference type="ARBA" id="ARBA00010089"/>
    </source>
</evidence>
<evidence type="ECO:0000256" key="8">
    <source>
        <dbReference type="ARBA" id="ARBA00022723"/>
    </source>
</evidence>
<comment type="caution">
    <text evidence="19">The sequence shown here is derived from an EMBL/GenBank/DDBJ whole genome shotgun (WGS) entry which is preliminary data.</text>
</comment>
<keyword evidence="12" id="KW-0862">Zinc</keyword>
<dbReference type="SUPFAM" id="SSF57850">
    <property type="entry name" value="RING/U-box"/>
    <property type="match status" value="1"/>
</dbReference>
<keyword evidence="9 15" id="KW-0863">Zinc-finger</keyword>
<accession>A0AAV4ZYM5</accession>
<dbReference type="SMART" id="SM00184">
    <property type="entry name" value="RING"/>
    <property type="match status" value="1"/>
</dbReference>
<feature type="compositionally biased region" description="Polar residues" evidence="16">
    <location>
        <begin position="656"/>
        <end position="670"/>
    </location>
</feature>